<dbReference type="AlphaFoldDB" id="A0AAD4MYP2"/>
<feature type="compositionally biased region" description="Polar residues" evidence="1">
    <location>
        <begin position="298"/>
        <end position="325"/>
    </location>
</feature>
<name>A0AAD4MYP2_9BILA</name>
<gene>
    <name evidence="2" type="ORF">DdX_10127</name>
</gene>
<feature type="compositionally biased region" description="Low complexity" evidence="1">
    <location>
        <begin position="232"/>
        <end position="246"/>
    </location>
</feature>
<proteinExistence type="predicted"/>
<feature type="compositionally biased region" description="Low complexity" evidence="1">
    <location>
        <begin position="355"/>
        <end position="368"/>
    </location>
</feature>
<dbReference type="Proteomes" id="UP001201812">
    <property type="component" value="Unassembled WGS sequence"/>
</dbReference>
<comment type="caution">
    <text evidence="2">The sequence shown here is derived from an EMBL/GenBank/DDBJ whole genome shotgun (WGS) entry which is preliminary data.</text>
</comment>
<evidence type="ECO:0000313" key="3">
    <source>
        <dbReference type="Proteomes" id="UP001201812"/>
    </source>
</evidence>
<feature type="compositionally biased region" description="Polar residues" evidence="1">
    <location>
        <begin position="334"/>
        <end position="343"/>
    </location>
</feature>
<reference evidence="2" key="1">
    <citation type="submission" date="2022-01" db="EMBL/GenBank/DDBJ databases">
        <title>Genome Sequence Resource for Two Populations of Ditylenchus destructor, the Migratory Endoparasitic Phytonematode.</title>
        <authorList>
            <person name="Zhang H."/>
            <person name="Lin R."/>
            <person name="Xie B."/>
        </authorList>
    </citation>
    <scope>NUCLEOTIDE SEQUENCE</scope>
    <source>
        <strain evidence="2">BazhouSP</strain>
    </source>
</reference>
<evidence type="ECO:0000313" key="2">
    <source>
        <dbReference type="EMBL" id="KAI1711665.1"/>
    </source>
</evidence>
<feature type="region of interest" description="Disordered" evidence="1">
    <location>
        <begin position="400"/>
        <end position="427"/>
    </location>
</feature>
<accession>A0AAD4MYP2</accession>
<feature type="compositionally biased region" description="Polar residues" evidence="1">
    <location>
        <begin position="263"/>
        <end position="284"/>
    </location>
</feature>
<feature type="region of interest" description="Disordered" evidence="1">
    <location>
        <begin position="200"/>
        <end position="384"/>
    </location>
</feature>
<organism evidence="2 3">
    <name type="scientific">Ditylenchus destructor</name>
    <dbReference type="NCBI Taxonomy" id="166010"/>
    <lineage>
        <taxon>Eukaryota</taxon>
        <taxon>Metazoa</taxon>
        <taxon>Ecdysozoa</taxon>
        <taxon>Nematoda</taxon>
        <taxon>Chromadorea</taxon>
        <taxon>Rhabditida</taxon>
        <taxon>Tylenchina</taxon>
        <taxon>Tylenchomorpha</taxon>
        <taxon>Sphaerularioidea</taxon>
        <taxon>Anguinidae</taxon>
        <taxon>Anguininae</taxon>
        <taxon>Ditylenchus</taxon>
    </lineage>
</organism>
<protein>
    <submittedName>
        <fullName evidence="2">Uncharacterized protein</fullName>
    </submittedName>
</protein>
<dbReference type="EMBL" id="JAKKPZ010000021">
    <property type="protein sequence ID" value="KAI1711665.1"/>
    <property type="molecule type" value="Genomic_DNA"/>
</dbReference>
<sequence>MVDNKLRLWFYRNDGSKKGYPVYEKGDGAVLSKLRDLDLPEDAPLTDIEKHPDFDQKEYDTEPLYYYYEDSATNRKPVNLEIVEAARLLHVFTYVDGEEVPKRHENETKTYQTGGRFNQGQDETKPKNPYTQRGCWIAERKNGQVRDDATVFEVNPETNGLKNPYKPNWEDQGVQSTIGAIPESSYTTRSRSVTTEKRVSMSGIDTFSPEERSAQKSFRMSARSSMLAVPTSLSARAESSRSRAPSGTGTMSTLKSVREGSETPASPSASKQLSRALSQMSINGPESARDQSRAGPAASSQLSQRRSNFPSVSENRPNTASSASTIRGPAASSMMDTASSRRISTLHVPSAHSTVNSSASVRSNAKSSRASRKPSGIAETGDESEFRGGLIDFDSRPIAQSVASSVGSRKSQSRRAFSRPPSSVTGG</sequence>
<feature type="compositionally biased region" description="Polar residues" evidence="1">
    <location>
        <begin position="401"/>
        <end position="410"/>
    </location>
</feature>
<keyword evidence="3" id="KW-1185">Reference proteome</keyword>
<evidence type="ECO:0000256" key="1">
    <source>
        <dbReference type="SAM" id="MobiDB-lite"/>
    </source>
</evidence>
<feature type="compositionally biased region" description="Polar residues" evidence="1">
    <location>
        <begin position="215"/>
        <end position="224"/>
    </location>
</feature>